<keyword evidence="4" id="KW-1185">Reference proteome</keyword>
<dbReference type="CDD" id="cd03801">
    <property type="entry name" value="GT4_PimA-like"/>
    <property type="match status" value="1"/>
</dbReference>
<dbReference type="GO" id="GO:0016757">
    <property type="term" value="F:glycosyltransferase activity"/>
    <property type="evidence" value="ECO:0007669"/>
    <property type="project" value="UniProtKB-KW"/>
</dbReference>
<dbReference type="Pfam" id="PF13439">
    <property type="entry name" value="Glyco_transf_4"/>
    <property type="match status" value="1"/>
</dbReference>
<dbReference type="InterPro" id="IPR050194">
    <property type="entry name" value="Glycosyltransferase_grp1"/>
</dbReference>
<keyword evidence="3" id="KW-0328">Glycosyltransferase</keyword>
<dbReference type="Gene3D" id="3.40.50.2000">
    <property type="entry name" value="Glycogen Phosphorylase B"/>
    <property type="match status" value="2"/>
</dbReference>
<dbReference type="PANTHER" id="PTHR45947">
    <property type="entry name" value="SULFOQUINOVOSYL TRANSFERASE SQD2"/>
    <property type="match status" value="1"/>
</dbReference>
<name>A0ABU5EDS3_9PROT</name>
<sequence length="397" mass="42892">MAQKRRLLLINYEFPPLGGGAGTATLNIARELTALGAEVTVLTSAFAGLPKREMMHGYEVIRIPTLRRRKDRCSVVEMTVFIISAAFHCLPIARGIRADIAIVFFSIPCGPIGYLLKRILGLPYIVSLRGGDVPGYLGKELAFYHWLTAPLTRLVWRQAAHVVANSGGLQQLARQALPEIKIEVIPNGVDLNSFVPAQHPASGGPLALLSVGRLHVQKGLDVLLQAMAKLPPQLRDACRLILVGDGPERGPLQELASQLGLSQLIEFRGWVDRAEIAAIYAAADLFVFPSRDEGMPNAVLEAMASGLPIVATRISGSEELVVEGGNGLLVEVDDAEALAAALGRLIENASLRMQMGHASRQRIEERYSWPLTAKAYYDMAAASGLATGRVDQILDTQ</sequence>
<keyword evidence="3" id="KW-0808">Transferase</keyword>
<protein>
    <submittedName>
        <fullName evidence="3">Glycosyltransferase family 4 protein</fullName>
        <ecNumber evidence="3">2.4.-.-</ecNumber>
    </submittedName>
</protein>
<dbReference type="EC" id="2.4.-.-" evidence="3"/>
<dbReference type="Pfam" id="PF00534">
    <property type="entry name" value="Glycos_transf_1"/>
    <property type="match status" value="1"/>
</dbReference>
<dbReference type="InterPro" id="IPR028098">
    <property type="entry name" value="Glyco_trans_4-like_N"/>
</dbReference>
<gene>
    <name evidence="3" type="ORF">SMD27_14520</name>
</gene>
<evidence type="ECO:0000313" key="4">
    <source>
        <dbReference type="Proteomes" id="UP001279642"/>
    </source>
</evidence>
<proteinExistence type="predicted"/>
<dbReference type="SUPFAM" id="SSF53756">
    <property type="entry name" value="UDP-Glycosyltransferase/glycogen phosphorylase"/>
    <property type="match status" value="1"/>
</dbReference>
<dbReference type="EMBL" id="JAXCLW010000003">
    <property type="protein sequence ID" value="MDY0884062.1"/>
    <property type="molecule type" value="Genomic_DNA"/>
</dbReference>
<evidence type="ECO:0000259" key="2">
    <source>
        <dbReference type="Pfam" id="PF13439"/>
    </source>
</evidence>
<comment type="caution">
    <text evidence="3">The sequence shown here is derived from an EMBL/GenBank/DDBJ whole genome shotgun (WGS) entry which is preliminary data.</text>
</comment>
<evidence type="ECO:0000313" key="3">
    <source>
        <dbReference type="EMBL" id="MDY0884062.1"/>
    </source>
</evidence>
<feature type="domain" description="Glycosyl transferase family 1" evidence="1">
    <location>
        <begin position="197"/>
        <end position="362"/>
    </location>
</feature>
<reference evidence="3 4" key="1">
    <citation type="journal article" date="2016" name="Antonie Van Leeuwenhoek">
        <title>Dongia soli sp. nov., isolated from soil from Dokdo, Korea.</title>
        <authorList>
            <person name="Kim D.U."/>
            <person name="Lee H."/>
            <person name="Kim H."/>
            <person name="Kim S.G."/>
            <person name="Ka J.O."/>
        </authorList>
    </citation>
    <scope>NUCLEOTIDE SEQUENCE [LARGE SCALE GENOMIC DNA]</scope>
    <source>
        <strain evidence="3 4">D78</strain>
    </source>
</reference>
<feature type="domain" description="Glycosyltransferase subfamily 4-like N-terminal" evidence="2">
    <location>
        <begin position="19"/>
        <end position="192"/>
    </location>
</feature>
<organism evidence="3 4">
    <name type="scientific">Dongia soli</name>
    <dbReference type="NCBI Taxonomy" id="600628"/>
    <lineage>
        <taxon>Bacteria</taxon>
        <taxon>Pseudomonadati</taxon>
        <taxon>Pseudomonadota</taxon>
        <taxon>Alphaproteobacteria</taxon>
        <taxon>Rhodospirillales</taxon>
        <taxon>Dongiaceae</taxon>
        <taxon>Dongia</taxon>
    </lineage>
</organism>
<dbReference type="RefSeq" id="WP_320509119.1">
    <property type="nucleotide sequence ID" value="NZ_JAXCLW010000003.1"/>
</dbReference>
<evidence type="ECO:0000259" key="1">
    <source>
        <dbReference type="Pfam" id="PF00534"/>
    </source>
</evidence>
<dbReference type="InterPro" id="IPR001296">
    <property type="entry name" value="Glyco_trans_1"/>
</dbReference>
<dbReference type="Proteomes" id="UP001279642">
    <property type="component" value="Unassembled WGS sequence"/>
</dbReference>
<dbReference type="PANTHER" id="PTHR45947:SF3">
    <property type="entry name" value="SULFOQUINOVOSYL TRANSFERASE SQD2"/>
    <property type="match status" value="1"/>
</dbReference>
<accession>A0ABU5EDS3</accession>